<dbReference type="InterPro" id="IPR002156">
    <property type="entry name" value="RNaseH_domain"/>
</dbReference>
<organism evidence="2 3">
    <name type="scientific">Candidatus Komeilibacteria bacterium CG_4_10_14_0_2_um_filter_37_10</name>
    <dbReference type="NCBI Taxonomy" id="1974470"/>
    <lineage>
        <taxon>Bacteria</taxon>
        <taxon>Candidatus Komeiliibacteriota</taxon>
    </lineage>
</organism>
<evidence type="ECO:0000259" key="1">
    <source>
        <dbReference type="PROSITE" id="PS50879"/>
    </source>
</evidence>
<dbReference type="GO" id="GO:0003676">
    <property type="term" value="F:nucleic acid binding"/>
    <property type="evidence" value="ECO:0007669"/>
    <property type="project" value="InterPro"/>
</dbReference>
<dbReference type="Gene3D" id="3.30.420.10">
    <property type="entry name" value="Ribonuclease H-like superfamily/Ribonuclease H"/>
    <property type="match status" value="1"/>
</dbReference>
<gene>
    <name evidence="2" type="ORF">COX77_01005</name>
</gene>
<dbReference type="Proteomes" id="UP000230405">
    <property type="component" value="Unassembled WGS sequence"/>
</dbReference>
<dbReference type="SUPFAM" id="SSF53098">
    <property type="entry name" value="Ribonuclease H-like"/>
    <property type="match status" value="1"/>
</dbReference>
<name>A0A2M7VG29_9BACT</name>
<evidence type="ECO:0000313" key="3">
    <source>
        <dbReference type="Proteomes" id="UP000230405"/>
    </source>
</evidence>
<dbReference type="InterPro" id="IPR012337">
    <property type="entry name" value="RNaseH-like_sf"/>
</dbReference>
<dbReference type="Pfam" id="PF13456">
    <property type="entry name" value="RVT_3"/>
    <property type="match status" value="1"/>
</dbReference>
<feature type="domain" description="RNase H type-1" evidence="1">
    <location>
        <begin position="1"/>
        <end position="139"/>
    </location>
</feature>
<dbReference type="CDD" id="cd09279">
    <property type="entry name" value="RNase_HI_like"/>
    <property type="match status" value="1"/>
</dbReference>
<dbReference type="AlphaFoldDB" id="A0A2M7VG29"/>
<dbReference type="InterPro" id="IPR036397">
    <property type="entry name" value="RNaseH_sf"/>
</dbReference>
<evidence type="ECO:0000313" key="2">
    <source>
        <dbReference type="EMBL" id="PIZ99639.1"/>
    </source>
</evidence>
<proteinExistence type="predicted"/>
<dbReference type="PANTHER" id="PTHR46387">
    <property type="entry name" value="POLYNUCLEOTIDYL TRANSFERASE, RIBONUCLEASE H-LIKE SUPERFAMILY PROTEIN"/>
    <property type="match status" value="1"/>
</dbReference>
<dbReference type="EMBL" id="PFPO01000018">
    <property type="protein sequence ID" value="PIZ99639.1"/>
    <property type="molecule type" value="Genomic_DNA"/>
</dbReference>
<accession>A0A2M7VG29</accession>
<reference evidence="3" key="1">
    <citation type="submission" date="2017-09" db="EMBL/GenBank/DDBJ databases">
        <title>Depth-based differentiation of microbial function through sediment-hosted aquifers and enrichment of novel symbionts in the deep terrestrial subsurface.</title>
        <authorList>
            <person name="Probst A.J."/>
            <person name="Ladd B."/>
            <person name="Jarett J.K."/>
            <person name="Geller-Mcgrath D.E."/>
            <person name="Sieber C.M.K."/>
            <person name="Emerson J.B."/>
            <person name="Anantharaman K."/>
            <person name="Thomas B.C."/>
            <person name="Malmstrom R."/>
            <person name="Stieglmeier M."/>
            <person name="Klingl A."/>
            <person name="Woyke T."/>
            <person name="Ryan C.M."/>
            <person name="Banfield J.F."/>
        </authorList>
    </citation>
    <scope>NUCLEOTIDE SEQUENCE [LARGE SCALE GENOMIC DNA]</scope>
</reference>
<comment type="caution">
    <text evidence="2">The sequence shown here is derived from an EMBL/GenBank/DDBJ whole genome shotgun (WGS) entry which is preliminary data.</text>
</comment>
<protein>
    <submittedName>
        <fullName evidence="2">Ribonuclease H</fullName>
    </submittedName>
</protein>
<sequence length="139" mass="15585">MLKHIKLYSDGGSRGNPGPAAGAYVIKDTSEKIVDQGSIYLGEATNNVAEYSALLLGLTKAVELDIEQVDVFADSELLIKQLKGEYKVRDLTLAKLFVKIWNCQLKFKKISFCHIPRERNCAADQLVNEMLDRQLAKKR</sequence>
<dbReference type="PANTHER" id="PTHR46387:SF2">
    <property type="entry name" value="RIBONUCLEASE HI"/>
    <property type="match status" value="1"/>
</dbReference>
<dbReference type="PROSITE" id="PS50879">
    <property type="entry name" value="RNASE_H_1"/>
    <property type="match status" value="1"/>
</dbReference>
<dbReference type="GO" id="GO:0004523">
    <property type="term" value="F:RNA-DNA hybrid ribonuclease activity"/>
    <property type="evidence" value="ECO:0007669"/>
    <property type="project" value="InterPro"/>
</dbReference>